<dbReference type="EMBL" id="JH660645">
    <property type="protein sequence ID" value="EIM26754.1"/>
    <property type="molecule type" value="Genomic_DNA"/>
</dbReference>
<dbReference type="PATRIC" id="fig|864069.3.peg.3596"/>
<protein>
    <submittedName>
        <fullName evidence="1">Uncharacterized protein</fullName>
    </submittedName>
</protein>
<keyword evidence="2" id="KW-1185">Reference proteome</keyword>
<sequence>MPGYDKAADYRRQAQGTRATATAKWISLKDDRQRLLDDADRLDALAVIAEHQGRQHGSFVLAFQPHEDVLLRRADVAIAEASKLQEASRQIHMQAERQIARMKQIGAVLDPLLPHPPWELGVVRAILADA</sequence>
<name>I4YS12_9HYPH</name>
<organism evidence="1 2">
    <name type="scientific">Microvirga lotononidis</name>
    <dbReference type="NCBI Taxonomy" id="864069"/>
    <lineage>
        <taxon>Bacteria</taxon>
        <taxon>Pseudomonadati</taxon>
        <taxon>Pseudomonadota</taxon>
        <taxon>Alphaproteobacteria</taxon>
        <taxon>Hyphomicrobiales</taxon>
        <taxon>Methylobacteriaceae</taxon>
        <taxon>Microvirga</taxon>
    </lineage>
</organism>
<evidence type="ECO:0000313" key="2">
    <source>
        <dbReference type="Proteomes" id="UP000003947"/>
    </source>
</evidence>
<gene>
    <name evidence="1" type="ORF">MicloDRAFT_00033040</name>
</gene>
<proteinExistence type="predicted"/>
<reference evidence="1 2" key="1">
    <citation type="submission" date="2012-02" db="EMBL/GenBank/DDBJ databases">
        <title>Improved High-Quality Draft sequence of Microvirga sp. WSM3557.</title>
        <authorList>
            <consortium name="US DOE Joint Genome Institute"/>
            <person name="Lucas S."/>
            <person name="Han J."/>
            <person name="Lapidus A."/>
            <person name="Cheng J.-F."/>
            <person name="Goodwin L."/>
            <person name="Pitluck S."/>
            <person name="Peters L."/>
            <person name="Zhang X."/>
            <person name="Detter J.C."/>
            <person name="Han C."/>
            <person name="Tapia R."/>
            <person name="Land M."/>
            <person name="Hauser L."/>
            <person name="Kyrpides N."/>
            <person name="Ivanova N."/>
            <person name="Pagani I."/>
            <person name="Brau L."/>
            <person name="Yates R."/>
            <person name="O'Hara G."/>
            <person name="Rui T."/>
            <person name="Howieson J."/>
            <person name="Reeve W."/>
            <person name="Woyke T."/>
        </authorList>
    </citation>
    <scope>NUCLEOTIDE SEQUENCE [LARGE SCALE GENOMIC DNA]</scope>
    <source>
        <strain evidence="1 2">WSM3557</strain>
    </source>
</reference>
<dbReference type="Proteomes" id="UP000003947">
    <property type="component" value="Unassembled WGS sequence"/>
</dbReference>
<dbReference type="AlphaFoldDB" id="I4YS12"/>
<dbReference type="HOGENOM" id="CLU_1935620_0_0_5"/>
<accession>I4YS12</accession>
<evidence type="ECO:0000313" key="1">
    <source>
        <dbReference type="EMBL" id="EIM26754.1"/>
    </source>
</evidence>